<dbReference type="InterPro" id="IPR045292">
    <property type="entry name" value="Complex1_LYR_NDUFB9_LYRM3"/>
</dbReference>
<evidence type="ECO:0000256" key="5">
    <source>
        <dbReference type="ARBA" id="ARBA00018684"/>
    </source>
</evidence>
<evidence type="ECO:0000256" key="10">
    <source>
        <dbReference type="ARBA" id="ARBA00022982"/>
    </source>
</evidence>
<reference evidence="18" key="1">
    <citation type="submission" date="2021-06" db="EMBL/GenBank/DDBJ databases">
        <authorList>
            <person name="Kallberg Y."/>
            <person name="Tangrot J."/>
            <person name="Rosling A."/>
        </authorList>
    </citation>
    <scope>NUCLEOTIDE SEQUENCE</scope>
    <source>
        <strain evidence="18">BR232B</strain>
    </source>
</reference>
<dbReference type="Pfam" id="PF05347">
    <property type="entry name" value="Complex1_LYR"/>
    <property type="match status" value="1"/>
</dbReference>
<evidence type="ECO:0000256" key="4">
    <source>
        <dbReference type="ARBA" id="ARBA00011790"/>
    </source>
</evidence>
<dbReference type="InterPro" id="IPR033034">
    <property type="entry name" value="NDUFB9"/>
</dbReference>
<evidence type="ECO:0000256" key="6">
    <source>
        <dbReference type="ARBA" id="ARBA00022448"/>
    </source>
</evidence>
<dbReference type="EMBL" id="CAJVPI010000392">
    <property type="protein sequence ID" value="CAG8529037.1"/>
    <property type="molecule type" value="Genomic_DNA"/>
</dbReference>
<evidence type="ECO:0000256" key="11">
    <source>
        <dbReference type="ARBA" id="ARBA00022990"/>
    </source>
</evidence>
<organism evidence="18 19">
    <name type="scientific">Paraglomus brasilianum</name>
    <dbReference type="NCBI Taxonomy" id="144538"/>
    <lineage>
        <taxon>Eukaryota</taxon>
        <taxon>Fungi</taxon>
        <taxon>Fungi incertae sedis</taxon>
        <taxon>Mucoromycota</taxon>
        <taxon>Glomeromycotina</taxon>
        <taxon>Glomeromycetes</taxon>
        <taxon>Paraglomerales</taxon>
        <taxon>Paraglomeraceae</taxon>
        <taxon>Paraglomus</taxon>
    </lineage>
</organism>
<feature type="domain" description="Complex 1 LYR protein" evidence="17">
    <location>
        <begin position="14"/>
        <end position="71"/>
    </location>
</feature>
<dbReference type="CDD" id="cd20263">
    <property type="entry name" value="Complex1_LYR_NDUFB9_LYRM3"/>
    <property type="match status" value="1"/>
</dbReference>
<evidence type="ECO:0000256" key="12">
    <source>
        <dbReference type="ARBA" id="ARBA00023128"/>
    </source>
</evidence>
<evidence type="ECO:0000259" key="17">
    <source>
        <dbReference type="Pfam" id="PF05347"/>
    </source>
</evidence>
<evidence type="ECO:0000256" key="14">
    <source>
        <dbReference type="ARBA" id="ARBA00030192"/>
    </source>
</evidence>
<evidence type="ECO:0000256" key="7">
    <source>
        <dbReference type="ARBA" id="ARBA00022553"/>
    </source>
</evidence>
<dbReference type="AlphaFoldDB" id="A0A9N9AE39"/>
<dbReference type="InterPro" id="IPR008011">
    <property type="entry name" value="Complex1_LYR_dom"/>
</dbReference>
<keyword evidence="11" id="KW-0007">Acetylation</keyword>
<dbReference type="PANTHER" id="PTHR12868">
    <property type="entry name" value="NADH-UBIQUINONE OXIDOREDUCTASE B22 SUBUNIT"/>
    <property type="match status" value="1"/>
</dbReference>
<comment type="subunit">
    <text evidence="4">Mammalian complex I is composed of 45 different subunits.</text>
</comment>
<keyword evidence="6" id="KW-0813">Transport</keyword>
<evidence type="ECO:0000256" key="3">
    <source>
        <dbReference type="ARBA" id="ARBA00009508"/>
    </source>
</evidence>
<gene>
    <name evidence="18" type="ORF">PBRASI_LOCUS4014</name>
</gene>
<comment type="caution">
    <text evidence="18">The sequence shown here is derived from an EMBL/GenBank/DDBJ whole genome shotgun (WGS) entry which is preliminary data.</text>
</comment>
<protein>
    <recommendedName>
        <fullName evidence="5">NADH dehydrogenase [ubiquinone] 1 beta subcomplex subunit 9</fullName>
    </recommendedName>
    <alternativeName>
        <fullName evidence="14">Complex I-B22</fullName>
    </alternativeName>
    <alternativeName>
        <fullName evidence="15">NADH-ubiquinone oxidoreductase B22 subunit</fullName>
    </alternativeName>
</protein>
<evidence type="ECO:0000256" key="9">
    <source>
        <dbReference type="ARBA" id="ARBA00022792"/>
    </source>
</evidence>
<comment type="similarity">
    <text evidence="3">Belongs to the complex I LYR family.</text>
</comment>
<feature type="region of interest" description="Disordered" evidence="16">
    <location>
        <begin position="75"/>
        <end position="102"/>
    </location>
</feature>
<dbReference type="Proteomes" id="UP000789739">
    <property type="component" value="Unassembled WGS sequence"/>
</dbReference>
<evidence type="ECO:0000313" key="18">
    <source>
        <dbReference type="EMBL" id="CAG8529037.1"/>
    </source>
</evidence>
<evidence type="ECO:0000313" key="19">
    <source>
        <dbReference type="Proteomes" id="UP000789739"/>
    </source>
</evidence>
<keyword evidence="10" id="KW-0249">Electron transport</keyword>
<evidence type="ECO:0000256" key="8">
    <source>
        <dbReference type="ARBA" id="ARBA00022660"/>
    </source>
</evidence>
<dbReference type="PANTHER" id="PTHR12868:SF0">
    <property type="entry name" value="NADH DEHYDROGENASE [UBIQUINONE] 1 BETA SUBCOMPLEX SUBUNIT 9"/>
    <property type="match status" value="1"/>
</dbReference>
<keyword evidence="13" id="KW-0472">Membrane</keyword>
<evidence type="ECO:0000256" key="1">
    <source>
        <dbReference type="ARBA" id="ARBA00002920"/>
    </source>
</evidence>
<keyword evidence="9" id="KW-0999">Mitochondrion inner membrane</keyword>
<sequence>MTAPAFSEANRRYVASLYRRALKTSLNWYVQRDLWREKALEIRARFTANKNVASTVELRKILENTERELEEFKHPDPYRYPTAPDGSKWERNVPPPIIPRIPPEELDEAGEADFILKELP</sequence>
<keyword evidence="12" id="KW-0496">Mitochondrion</keyword>
<accession>A0A9N9AE39</accession>
<dbReference type="OrthoDB" id="13598at2759"/>
<comment type="subcellular location">
    <subcellularLocation>
        <location evidence="2">Mitochondrion inner membrane</location>
        <topology evidence="2">Peripheral membrane protein</topology>
        <orientation evidence="2">Matrix side</orientation>
    </subcellularLocation>
</comment>
<evidence type="ECO:0000256" key="16">
    <source>
        <dbReference type="SAM" id="MobiDB-lite"/>
    </source>
</evidence>
<evidence type="ECO:0000256" key="2">
    <source>
        <dbReference type="ARBA" id="ARBA00004443"/>
    </source>
</evidence>
<keyword evidence="8" id="KW-0679">Respiratory chain</keyword>
<comment type="function">
    <text evidence="1">Accessory subunit of the mitochondrial membrane respiratory chain NADH dehydrogenase (Complex I), that is believed to be not involved in catalysis. Complex I functions in the transfer of electrons from NADH to the respiratory chain. The immediate electron acceptor for the enzyme is believed to be ubiquinone.</text>
</comment>
<dbReference type="GO" id="GO:0005743">
    <property type="term" value="C:mitochondrial inner membrane"/>
    <property type="evidence" value="ECO:0007669"/>
    <property type="project" value="UniProtKB-SubCell"/>
</dbReference>
<keyword evidence="7" id="KW-0597">Phosphoprotein</keyword>
<dbReference type="GO" id="GO:0006120">
    <property type="term" value="P:mitochondrial electron transport, NADH to ubiquinone"/>
    <property type="evidence" value="ECO:0007669"/>
    <property type="project" value="InterPro"/>
</dbReference>
<evidence type="ECO:0000256" key="15">
    <source>
        <dbReference type="ARBA" id="ARBA00032528"/>
    </source>
</evidence>
<evidence type="ECO:0000256" key="13">
    <source>
        <dbReference type="ARBA" id="ARBA00023136"/>
    </source>
</evidence>
<name>A0A9N9AE39_9GLOM</name>
<proteinExistence type="inferred from homology"/>
<keyword evidence="19" id="KW-1185">Reference proteome</keyword>